<organism evidence="6 7">
    <name type="scientific">Sorangium cellulosum</name>
    <name type="common">Polyangium cellulosum</name>
    <dbReference type="NCBI Taxonomy" id="56"/>
    <lineage>
        <taxon>Bacteria</taxon>
        <taxon>Pseudomonadati</taxon>
        <taxon>Myxococcota</taxon>
        <taxon>Polyangia</taxon>
        <taxon>Polyangiales</taxon>
        <taxon>Polyangiaceae</taxon>
        <taxon>Sorangium</taxon>
    </lineage>
</organism>
<gene>
    <name evidence="6" type="ORF">BE08_27775</name>
</gene>
<accession>A0A150NZQ8</accession>
<sequence length="425" mass="46352">MSSDRITALEKALEVAPDNHPLRLLLAEMLQGAGRPADAARQYEALLDAGELPRESLLDAARLSIEAGSLQAAARCLDAARKAGLVEGIAETQARLDAKLDQKGVLRLVHSSSGRSAAAAGAEGRQQDRRRLGEEARATFAEIGGLEEVKKAVHRAIILPLQRPELYAKYGRKSGGGILLYGPPGCGKTLLARATAGECNLPFFNVRIEDILDPYVGVSERNLHDAFEEARAHAPGVLFLDELDALAFARRKHHGSAGRPLVDQLLQELDSIGSENKGLLVLGATNAPWDVDDALKRPGRFDRLVFVPPPDEEARRGVLEIALAGRPAERLDLKKLARMTPLFSGADLRALVEQAFDRVIEEALDTGTEPPLTMKHVEAVLAAQRPTTLEWLARARNYVEFANQSEQYKDVALFLKSREAKAWKD</sequence>
<evidence type="ECO:0000259" key="5">
    <source>
        <dbReference type="SMART" id="SM00382"/>
    </source>
</evidence>
<dbReference type="InterPro" id="IPR003960">
    <property type="entry name" value="ATPase_AAA_CS"/>
</dbReference>
<dbReference type="Gene3D" id="3.40.50.300">
    <property type="entry name" value="P-loop containing nucleotide triphosphate hydrolases"/>
    <property type="match status" value="1"/>
</dbReference>
<keyword evidence="2 4" id="KW-0067">ATP-binding</keyword>
<dbReference type="Pfam" id="PF17862">
    <property type="entry name" value="AAA_lid_3"/>
    <property type="match status" value="1"/>
</dbReference>
<dbReference type="InterPro" id="IPR003959">
    <property type="entry name" value="ATPase_AAA_core"/>
</dbReference>
<dbReference type="SUPFAM" id="SSF52540">
    <property type="entry name" value="P-loop containing nucleoside triphosphate hydrolases"/>
    <property type="match status" value="1"/>
</dbReference>
<dbReference type="Gene3D" id="1.25.40.10">
    <property type="entry name" value="Tetratricopeptide repeat domain"/>
    <property type="match status" value="1"/>
</dbReference>
<name>A0A150NZQ8_SORCE</name>
<dbReference type="SMART" id="SM00382">
    <property type="entry name" value="AAA"/>
    <property type="match status" value="1"/>
</dbReference>
<evidence type="ECO:0000313" key="7">
    <source>
        <dbReference type="Proteomes" id="UP000075420"/>
    </source>
</evidence>
<comment type="similarity">
    <text evidence="4">Belongs to the AAA ATPase family.</text>
</comment>
<dbReference type="InterPro" id="IPR050168">
    <property type="entry name" value="AAA_ATPase_domain"/>
</dbReference>
<feature type="domain" description="AAA+ ATPase" evidence="5">
    <location>
        <begin position="174"/>
        <end position="311"/>
    </location>
</feature>
<evidence type="ECO:0000313" key="6">
    <source>
        <dbReference type="EMBL" id="KYF47477.1"/>
    </source>
</evidence>
<protein>
    <submittedName>
        <fullName evidence="6">AAA family ATPase</fullName>
    </submittedName>
</protein>
<keyword evidence="1 4" id="KW-0547">Nucleotide-binding</keyword>
<dbReference type="SUPFAM" id="SSF48452">
    <property type="entry name" value="TPR-like"/>
    <property type="match status" value="1"/>
</dbReference>
<evidence type="ECO:0000256" key="3">
    <source>
        <dbReference type="ARBA" id="ARBA00023054"/>
    </source>
</evidence>
<dbReference type="PROSITE" id="PS00674">
    <property type="entry name" value="AAA"/>
    <property type="match status" value="1"/>
</dbReference>
<dbReference type="PANTHER" id="PTHR23077">
    <property type="entry name" value="AAA-FAMILY ATPASE"/>
    <property type="match status" value="1"/>
</dbReference>
<dbReference type="InterPro" id="IPR003593">
    <property type="entry name" value="AAA+_ATPase"/>
</dbReference>
<dbReference type="GO" id="GO:0016887">
    <property type="term" value="F:ATP hydrolysis activity"/>
    <property type="evidence" value="ECO:0007669"/>
    <property type="project" value="InterPro"/>
</dbReference>
<keyword evidence="3" id="KW-0175">Coiled coil</keyword>
<dbReference type="Proteomes" id="UP000075420">
    <property type="component" value="Unassembled WGS sequence"/>
</dbReference>
<dbReference type="EMBL" id="JELY01003615">
    <property type="protein sequence ID" value="KYF47477.1"/>
    <property type="molecule type" value="Genomic_DNA"/>
</dbReference>
<dbReference type="InterPro" id="IPR011990">
    <property type="entry name" value="TPR-like_helical_dom_sf"/>
</dbReference>
<evidence type="ECO:0000256" key="2">
    <source>
        <dbReference type="ARBA" id="ARBA00022840"/>
    </source>
</evidence>
<dbReference type="Gene3D" id="1.10.8.60">
    <property type="match status" value="1"/>
</dbReference>
<evidence type="ECO:0000256" key="1">
    <source>
        <dbReference type="ARBA" id="ARBA00022741"/>
    </source>
</evidence>
<comment type="caution">
    <text evidence="6">The sequence shown here is derived from an EMBL/GenBank/DDBJ whole genome shotgun (WGS) entry which is preliminary data.</text>
</comment>
<proteinExistence type="inferred from homology"/>
<reference evidence="6 7" key="1">
    <citation type="submission" date="2014-02" db="EMBL/GenBank/DDBJ databases">
        <title>The small core and large imbalanced accessory genome model reveals a collaborative survival strategy of Sorangium cellulosum strains in nature.</title>
        <authorList>
            <person name="Han K."/>
            <person name="Peng R."/>
            <person name="Blom J."/>
            <person name="Li Y.-Z."/>
        </authorList>
    </citation>
    <scope>NUCLEOTIDE SEQUENCE [LARGE SCALE GENOMIC DNA]</scope>
    <source>
        <strain evidence="6 7">So0157-25</strain>
    </source>
</reference>
<dbReference type="PANTHER" id="PTHR23077:SF171">
    <property type="entry name" value="NUCLEAR VALOSIN-CONTAINING PROTEIN-LIKE"/>
    <property type="match status" value="1"/>
</dbReference>
<dbReference type="GO" id="GO:0005524">
    <property type="term" value="F:ATP binding"/>
    <property type="evidence" value="ECO:0007669"/>
    <property type="project" value="UniProtKB-KW"/>
</dbReference>
<evidence type="ECO:0000256" key="4">
    <source>
        <dbReference type="RuleBase" id="RU003651"/>
    </source>
</evidence>
<dbReference type="AlphaFoldDB" id="A0A150NZQ8"/>
<dbReference type="InterPro" id="IPR027417">
    <property type="entry name" value="P-loop_NTPase"/>
</dbReference>
<dbReference type="InterPro" id="IPR041569">
    <property type="entry name" value="AAA_lid_3"/>
</dbReference>
<dbReference type="Pfam" id="PF00004">
    <property type="entry name" value="AAA"/>
    <property type="match status" value="1"/>
</dbReference>
<dbReference type="FunFam" id="3.40.50.300:FF:001025">
    <property type="entry name" value="ATPase family, AAA domain-containing 2B"/>
    <property type="match status" value="1"/>
</dbReference>